<organism evidence="2 3">
    <name type="scientific">Klebsiella pneumoniae</name>
    <dbReference type="NCBI Taxonomy" id="573"/>
    <lineage>
        <taxon>Bacteria</taxon>
        <taxon>Pseudomonadati</taxon>
        <taxon>Pseudomonadota</taxon>
        <taxon>Gammaproteobacteria</taxon>
        <taxon>Enterobacterales</taxon>
        <taxon>Enterobacteriaceae</taxon>
        <taxon>Klebsiella/Raoultella group</taxon>
        <taxon>Klebsiella</taxon>
        <taxon>Klebsiella pneumoniae complex</taxon>
    </lineage>
</organism>
<proteinExistence type="predicted"/>
<keyword evidence="1" id="KW-0472">Membrane</keyword>
<keyword evidence="1" id="KW-1133">Transmembrane helix</keyword>
<reference evidence="2" key="1">
    <citation type="submission" date="2021-03" db="EMBL/GenBank/DDBJ databases">
        <title>Molecular epidemiology and mechanisms of colistin and carbapenem resistance in Enterobacteriaceae from clinical isolates, the environment and porcine samples in Pretoria, South Africa.</title>
        <authorList>
            <person name="Bogoshi D."/>
            <person name="Mbelle N.M."/>
            <person name="Naidoo V."/>
            <person name="Osei Sekyere J."/>
        </authorList>
    </citation>
    <scope>NUCLEOTIDE SEQUENCE</scope>
    <source>
        <strain evidence="2">C029</strain>
    </source>
</reference>
<evidence type="ECO:0000313" key="3">
    <source>
        <dbReference type="Proteomes" id="UP000664267"/>
    </source>
</evidence>
<name>A0A939NU07_KLEPN</name>
<protein>
    <submittedName>
        <fullName evidence="2">Uncharacterized protein</fullName>
    </submittedName>
</protein>
<sequence length="64" mass="7552">MVVNYFMVMERLFRANGEGTTMQLLDLFAGLLWLSSVIFLLFVLDAIITVIFIVNNRQRQRRWA</sequence>
<comment type="caution">
    <text evidence="2">The sequence shown here is derived from an EMBL/GenBank/DDBJ whole genome shotgun (WGS) entry which is preliminary data.</text>
</comment>
<dbReference type="Proteomes" id="UP000664267">
    <property type="component" value="Unassembled WGS sequence"/>
</dbReference>
<evidence type="ECO:0000256" key="1">
    <source>
        <dbReference type="SAM" id="Phobius"/>
    </source>
</evidence>
<dbReference type="AlphaFoldDB" id="A0A939NU07"/>
<feature type="transmembrane region" description="Helical" evidence="1">
    <location>
        <begin position="31"/>
        <end position="54"/>
    </location>
</feature>
<keyword evidence="1" id="KW-0812">Transmembrane</keyword>
<gene>
    <name evidence="2" type="ORF">J4733_20325</name>
</gene>
<dbReference type="EMBL" id="JAGETN010000036">
    <property type="protein sequence ID" value="MBO2025822.1"/>
    <property type="molecule type" value="Genomic_DNA"/>
</dbReference>
<evidence type="ECO:0000313" key="2">
    <source>
        <dbReference type="EMBL" id="MBO2025822.1"/>
    </source>
</evidence>
<accession>A0A939NU07</accession>